<gene>
    <name evidence="5" type="primary">spo0J_2</name>
    <name evidence="5" type="ORF">DSM112329_02946</name>
</gene>
<dbReference type="PANTHER" id="PTHR33375:SF1">
    <property type="entry name" value="CHROMOSOME-PARTITIONING PROTEIN PARB-RELATED"/>
    <property type="match status" value="1"/>
</dbReference>
<dbReference type="Pfam" id="PF17762">
    <property type="entry name" value="HTH_ParB"/>
    <property type="match status" value="1"/>
</dbReference>
<dbReference type="RefSeq" id="WP_354697323.1">
    <property type="nucleotide sequence ID" value="NZ_CP114014.1"/>
</dbReference>
<dbReference type="FunFam" id="3.90.1530.30:FF:000001">
    <property type="entry name" value="Chromosome partitioning protein ParB"/>
    <property type="match status" value="1"/>
</dbReference>
<reference evidence="5" key="1">
    <citation type="submission" date="2022-12" db="EMBL/GenBank/DDBJ databases">
        <title>Paraconexibacter alkalitolerans sp. nov. and Baekduia alba sp. nov., isolated from soil and emended description of the genera Paraconexibacter (Chun et al., 2020) and Baekduia (An et al., 2020).</title>
        <authorList>
            <person name="Vieira S."/>
            <person name="Huber K.J."/>
            <person name="Geppert A."/>
            <person name="Wolf J."/>
            <person name="Neumann-Schaal M."/>
            <person name="Muesken M."/>
            <person name="Overmann J."/>
        </authorList>
    </citation>
    <scope>NUCLEOTIDE SEQUENCE</scope>
    <source>
        <strain evidence="5">AEG42_29</strain>
    </source>
</reference>
<dbReference type="FunFam" id="1.10.10.2830:FF:000001">
    <property type="entry name" value="Chromosome partitioning protein ParB"/>
    <property type="match status" value="1"/>
</dbReference>
<evidence type="ECO:0000256" key="1">
    <source>
        <dbReference type="ARBA" id="ARBA00006295"/>
    </source>
</evidence>
<dbReference type="SMART" id="SM00470">
    <property type="entry name" value="ParB"/>
    <property type="match status" value="1"/>
</dbReference>
<evidence type="ECO:0000256" key="3">
    <source>
        <dbReference type="ARBA" id="ARBA00023125"/>
    </source>
</evidence>
<dbReference type="GO" id="GO:0005694">
    <property type="term" value="C:chromosome"/>
    <property type="evidence" value="ECO:0007669"/>
    <property type="project" value="TreeGrafter"/>
</dbReference>
<dbReference type="InterPro" id="IPR050336">
    <property type="entry name" value="Chromosome_partition/occlusion"/>
</dbReference>
<dbReference type="EMBL" id="CP114014">
    <property type="protein sequence ID" value="XAY06084.1"/>
    <property type="molecule type" value="Genomic_DNA"/>
</dbReference>
<name>A0AAU7AWR2_9ACTN</name>
<dbReference type="Pfam" id="PF02195">
    <property type="entry name" value="ParB_N"/>
    <property type="match status" value="1"/>
</dbReference>
<dbReference type="Gene3D" id="1.10.10.2830">
    <property type="match status" value="1"/>
</dbReference>
<dbReference type="Gene3D" id="3.90.1530.30">
    <property type="match status" value="1"/>
</dbReference>
<dbReference type="InterPro" id="IPR004437">
    <property type="entry name" value="ParB/RepB/Spo0J"/>
</dbReference>
<dbReference type="GO" id="GO:0007059">
    <property type="term" value="P:chromosome segregation"/>
    <property type="evidence" value="ECO:0007669"/>
    <property type="project" value="UniProtKB-KW"/>
</dbReference>
<sequence length="297" mass="32043">MTKRKLTGTRPALGAQPGCAPVPVDGVYKQLAAGGQLRTVPIDRILPDLQQARQSFDADALAALAASITELGVLQPPLVTGPQDGTYQLIAGERRWRAAQLAGLTQLQVIVRGATDTALAALAENLQREDLDPIDEATAYARITSEHAISISELARRLGLSRTETSNTLRLLELSSPIQQHLRERRLSRRHARILLTVPDLQRRDQLADRAAAEHWSVDQLRRAAVPPERRPPVPSGDPRAAAAVAALSRQIGCPVTVRRAGNGYRAAMTFKTTAALDAYLDQHGAGAPDRDRPSSG</sequence>
<dbReference type="NCBIfam" id="TIGR00180">
    <property type="entry name" value="parB_part"/>
    <property type="match status" value="1"/>
</dbReference>
<dbReference type="InterPro" id="IPR041468">
    <property type="entry name" value="HTH_ParB/Spo0J"/>
</dbReference>
<organism evidence="5">
    <name type="scientific">Paraconexibacter sp. AEG42_29</name>
    <dbReference type="NCBI Taxonomy" id="2997339"/>
    <lineage>
        <taxon>Bacteria</taxon>
        <taxon>Bacillati</taxon>
        <taxon>Actinomycetota</taxon>
        <taxon>Thermoleophilia</taxon>
        <taxon>Solirubrobacterales</taxon>
        <taxon>Paraconexibacteraceae</taxon>
        <taxon>Paraconexibacter</taxon>
    </lineage>
</organism>
<dbReference type="GO" id="GO:0003677">
    <property type="term" value="F:DNA binding"/>
    <property type="evidence" value="ECO:0007669"/>
    <property type="project" value="UniProtKB-KW"/>
</dbReference>
<feature type="domain" description="ParB-like N-terminal" evidence="4">
    <location>
        <begin position="38"/>
        <end position="126"/>
    </location>
</feature>
<protein>
    <submittedName>
        <fullName evidence="5">Stage 0 sporulation protein J</fullName>
    </submittedName>
</protein>
<dbReference type="KEGG" id="parq:DSM112329_02946"/>
<evidence type="ECO:0000313" key="5">
    <source>
        <dbReference type="EMBL" id="XAY06084.1"/>
    </source>
</evidence>
<proteinExistence type="inferred from homology"/>
<evidence type="ECO:0000256" key="2">
    <source>
        <dbReference type="ARBA" id="ARBA00022829"/>
    </source>
</evidence>
<comment type="similarity">
    <text evidence="1">Belongs to the ParB family.</text>
</comment>
<dbReference type="PANTHER" id="PTHR33375">
    <property type="entry name" value="CHROMOSOME-PARTITIONING PROTEIN PARB-RELATED"/>
    <property type="match status" value="1"/>
</dbReference>
<evidence type="ECO:0000259" key="4">
    <source>
        <dbReference type="SMART" id="SM00470"/>
    </source>
</evidence>
<dbReference type="AlphaFoldDB" id="A0AAU7AWR2"/>
<dbReference type="SUPFAM" id="SSF110849">
    <property type="entry name" value="ParB/Sulfiredoxin"/>
    <property type="match status" value="1"/>
</dbReference>
<dbReference type="SUPFAM" id="SSF109709">
    <property type="entry name" value="KorB DNA-binding domain-like"/>
    <property type="match status" value="1"/>
</dbReference>
<keyword evidence="2" id="KW-0159">Chromosome partition</keyword>
<dbReference type="InterPro" id="IPR036086">
    <property type="entry name" value="ParB/Sulfiredoxin_sf"/>
</dbReference>
<dbReference type="InterPro" id="IPR003115">
    <property type="entry name" value="ParB_N"/>
</dbReference>
<accession>A0AAU7AWR2</accession>
<keyword evidence="3" id="KW-0238">DNA-binding</keyword>